<dbReference type="InterPro" id="IPR029045">
    <property type="entry name" value="ClpP/crotonase-like_dom_sf"/>
</dbReference>
<dbReference type="SUPFAM" id="SSF52096">
    <property type="entry name" value="ClpP/crotonase"/>
    <property type="match status" value="1"/>
</dbReference>
<comment type="caution">
    <text evidence="3">The sequence shown here is derived from an EMBL/GenBank/DDBJ whole genome shotgun (WGS) entry which is preliminary data.</text>
</comment>
<organism evidence="3 4">
    <name type="scientific">Pontibacter toksunensis</name>
    <dbReference type="NCBI Taxonomy" id="1332631"/>
    <lineage>
        <taxon>Bacteria</taxon>
        <taxon>Pseudomonadati</taxon>
        <taxon>Bacteroidota</taxon>
        <taxon>Cytophagia</taxon>
        <taxon>Cytophagales</taxon>
        <taxon>Hymenobacteraceae</taxon>
        <taxon>Pontibacter</taxon>
    </lineage>
</organism>
<dbReference type="Gene3D" id="3.30.750.44">
    <property type="match status" value="1"/>
</dbReference>
<dbReference type="InterPro" id="IPR005151">
    <property type="entry name" value="Tail-specific_protease"/>
</dbReference>
<dbReference type="EMBL" id="JBHUOX010000048">
    <property type="protein sequence ID" value="MFD3003870.1"/>
    <property type="molecule type" value="Genomic_DNA"/>
</dbReference>
<proteinExistence type="predicted"/>
<protein>
    <submittedName>
        <fullName evidence="3">S41 family peptidase</fullName>
        <ecNumber evidence="3">3.4.-.-</ecNumber>
    </submittedName>
</protein>
<evidence type="ECO:0000313" key="3">
    <source>
        <dbReference type="EMBL" id="MFD3003870.1"/>
    </source>
</evidence>
<dbReference type="Proteomes" id="UP001597641">
    <property type="component" value="Unassembled WGS sequence"/>
</dbReference>
<reference evidence="4" key="1">
    <citation type="journal article" date="2019" name="Int. J. Syst. Evol. Microbiol.">
        <title>The Global Catalogue of Microorganisms (GCM) 10K type strain sequencing project: providing services to taxonomists for standard genome sequencing and annotation.</title>
        <authorList>
            <consortium name="The Broad Institute Genomics Platform"/>
            <consortium name="The Broad Institute Genome Sequencing Center for Infectious Disease"/>
            <person name="Wu L."/>
            <person name="Ma J."/>
        </authorList>
    </citation>
    <scope>NUCLEOTIDE SEQUENCE [LARGE SCALE GENOMIC DNA]</scope>
    <source>
        <strain evidence="4">KCTC 23984</strain>
    </source>
</reference>
<dbReference type="CDD" id="cd07563">
    <property type="entry name" value="Peptidase_S41_IRBP"/>
    <property type="match status" value="1"/>
</dbReference>
<dbReference type="Pfam" id="PF11918">
    <property type="entry name" value="Peptidase_S41_N"/>
    <property type="match status" value="1"/>
</dbReference>
<gene>
    <name evidence="3" type="ORF">ACFS7Z_26175</name>
</gene>
<evidence type="ECO:0000313" key="4">
    <source>
        <dbReference type="Proteomes" id="UP001597641"/>
    </source>
</evidence>
<feature type="chain" id="PRO_5047502972" evidence="1">
    <location>
        <begin position="24"/>
        <end position="443"/>
    </location>
</feature>
<dbReference type="EC" id="3.4.-.-" evidence="3"/>
<keyword evidence="3" id="KW-0378">Hydrolase</keyword>
<feature type="signal peptide" evidence="1">
    <location>
        <begin position="1"/>
        <end position="23"/>
    </location>
</feature>
<dbReference type="PANTHER" id="PTHR11261">
    <property type="entry name" value="INTERPHOTORECEPTOR RETINOID-BINDING PROTEIN"/>
    <property type="match status" value="1"/>
</dbReference>
<keyword evidence="1" id="KW-0732">Signal</keyword>
<dbReference type="RefSeq" id="WP_377492104.1">
    <property type="nucleotide sequence ID" value="NZ_JBHUOX010000048.1"/>
</dbReference>
<dbReference type="GO" id="GO:0016787">
    <property type="term" value="F:hydrolase activity"/>
    <property type="evidence" value="ECO:0007669"/>
    <property type="project" value="UniProtKB-KW"/>
</dbReference>
<dbReference type="Pfam" id="PF03572">
    <property type="entry name" value="Peptidase_S41"/>
    <property type="match status" value="1"/>
</dbReference>
<dbReference type="SMART" id="SM00245">
    <property type="entry name" value="TSPc"/>
    <property type="match status" value="1"/>
</dbReference>
<evidence type="ECO:0000259" key="2">
    <source>
        <dbReference type="SMART" id="SM00245"/>
    </source>
</evidence>
<sequence length="443" mass="50032">MRNKCQLLLFLFLSFIVSPSLYAQDSTKPLTKKERAEVVNSVSKLLKENYVFPEVADKMVHLISANMKAGKYRTIDQPEEFAEKLTQDLQTVSKDKHLSVLFDPQGVQLHKKAVSPADSLAQINEYLKGIRRNNFGFKEAKILDGNIGYLDLRSFSNIHYAKEAAVAAMSFLSNADALIIDLRKNGGAYPSMVQFITSYFYSEDTVHLNTFYSRPTNEYTQTWTLPYVPGKRRPDIDLYILTSENTFSAPEEFAYNLKNLNRATLIGETTGGGAHPGGTRIVSERFLVWLPTGMAINPITKTNWEGTGVTPHIETSQEEAFVVAQIKALEKLKSSSVGERKKIYDWKLTTLEGFRNPIKLDIKKLQEYEGRYGSRIISLVGDKLYYQKADGPKYALISMGQDLFGIAELPHFRIKFAKEGNNQVTALQGLYEDGREDESVKDK</sequence>
<keyword evidence="4" id="KW-1185">Reference proteome</keyword>
<dbReference type="PANTHER" id="PTHR11261:SF3">
    <property type="entry name" value="RETINOL-BINDING PROTEIN 3"/>
    <property type="match status" value="1"/>
</dbReference>
<feature type="domain" description="Tail specific protease" evidence="2">
    <location>
        <begin position="116"/>
        <end position="316"/>
    </location>
</feature>
<name>A0ABW6C1B0_9BACT</name>
<accession>A0ABW6C1B0</accession>
<evidence type="ECO:0000256" key="1">
    <source>
        <dbReference type="SAM" id="SignalP"/>
    </source>
</evidence>
<dbReference type="Gene3D" id="3.90.226.10">
    <property type="entry name" value="2-enoyl-CoA Hydratase, Chain A, domain 1"/>
    <property type="match status" value="1"/>
</dbReference>